<dbReference type="EC" id="2.4.1.258" evidence="3"/>
<keyword evidence="8 12" id="KW-1133">Transmembrane helix</keyword>
<name>A0A1X0P7P8_9TRYP</name>
<dbReference type="OrthoDB" id="20028at2759"/>
<evidence type="ECO:0000313" key="13">
    <source>
        <dbReference type="EMBL" id="ORC92966.1"/>
    </source>
</evidence>
<keyword evidence="14" id="KW-1185">Reference proteome</keyword>
<feature type="transmembrane region" description="Helical" evidence="12">
    <location>
        <begin position="159"/>
        <end position="182"/>
    </location>
</feature>
<dbReference type="GeneID" id="39981390"/>
<gene>
    <name evidence="13" type="ORF">TM35_000022920</name>
</gene>
<feature type="transmembrane region" description="Helical" evidence="12">
    <location>
        <begin position="125"/>
        <end position="147"/>
    </location>
</feature>
<comment type="catalytic activity">
    <reaction evidence="10">
        <text>an alpha-D-Man-(1-&gt;2)-alpha-D-Man-(1-&gt;2)-alpha-D-Man-(1-&gt;3)-[alpha-D-Man-(1-&gt;6)]-beta-D-Man-(1-&gt;4)-beta-D-GlcNAc-(1-&gt;4)-alpha-D-GlcNAc-diphospho-di-trans,poly-cis-dolichol + a di-trans,poly-cis-dolichyl beta-D-mannosyl phosphate = an alpha-D-Man-(1-&gt;2)-alpha-D-Man-(1-&gt;2)-alpha-D-Man-(1-&gt;3)-[alpha-D-Man-(1-&gt;3)-alpha-D-Man-(1-&gt;6)]-beta-D-Man-(1-&gt;4)-beta-D-GlcNAc-(1-&gt;4)-alpha-D-GlcNAc-diphospho-di-trans,poly-cis-dolichol + a di-trans,poly-cis-dolichyl phosphate + H(+)</text>
        <dbReference type="Rhea" id="RHEA:29527"/>
        <dbReference type="Rhea" id="RHEA-COMP:19498"/>
        <dbReference type="Rhea" id="RHEA-COMP:19501"/>
        <dbReference type="Rhea" id="RHEA-COMP:19516"/>
        <dbReference type="Rhea" id="RHEA-COMP:19517"/>
        <dbReference type="ChEBI" id="CHEBI:15378"/>
        <dbReference type="ChEBI" id="CHEBI:57683"/>
        <dbReference type="ChEBI" id="CHEBI:58211"/>
        <dbReference type="ChEBI" id="CHEBI:132515"/>
        <dbReference type="ChEBI" id="CHEBI:132516"/>
        <dbReference type="EC" id="2.4.1.258"/>
    </reaction>
    <physiologicalReaction direction="left-to-right" evidence="10">
        <dbReference type="Rhea" id="RHEA:29528"/>
    </physiologicalReaction>
</comment>
<evidence type="ECO:0000256" key="7">
    <source>
        <dbReference type="ARBA" id="ARBA00022824"/>
    </source>
</evidence>
<dbReference type="Pfam" id="PF05208">
    <property type="entry name" value="ALG3"/>
    <property type="match status" value="1"/>
</dbReference>
<evidence type="ECO:0000256" key="3">
    <source>
        <dbReference type="ARBA" id="ARBA00011964"/>
    </source>
</evidence>
<reference evidence="13 14" key="1">
    <citation type="submission" date="2017-03" db="EMBL/GenBank/DDBJ databases">
        <title>An alternative strategy for trypanosome survival in the mammalian bloodstream revealed through genome and transcriptome analysis of the ubiquitous bovine parasite Trypanosoma (Megatrypanum) theileri.</title>
        <authorList>
            <person name="Kelly S."/>
            <person name="Ivens A."/>
            <person name="Mott A."/>
            <person name="O'Neill E."/>
            <person name="Emms D."/>
            <person name="Macleod O."/>
            <person name="Voorheis P."/>
            <person name="Matthews J."/>
            <person name="Matthews K."/>
            <person name="Carrington M."/>
        </authorList>
    </citation>
    <scope>NUCLEOTIDE SEQUENCE [LARGE SCALE GENOMIC DNA]</scope>
    <source>
        <strain evidence="13">Edinburgh</strain>
    </source>
</reference>
<keyword evidence="4 13" id="KW-0328">Glycosyltransferase</keyword>
<evidence type="ECO:0000256" key="12">
    <source>
        <dbReference type="SAM" id="Phobius"/>
    </source>
</evidence>
<dbReference type="GO" id="GO:0005789">
    <property type="term" value="C:endoplasmic reticulum membrane"/>
    <property type="evidence" value="ECO:0007669"/>
    <property type="project" value="UniProtKB-SubCell"/>
</dbReference>
<proteinExistence type="predicted"/>
<comment type="pathway">
    <text evidence="2">Protein modification; protein glycosylation.</text>
</comment>
<evidence type="ECO:0000256" key="1">
    <source>
        <dbReference type="ARBA" id="ARBA00004477"/>
    </source>
</evidence>
<sequence>MGYGWVKTLLAIELCISLAVVIWVPYTEIDWNAYMQEVKGFLDGELDYTKLKGDTGPLVYPGGFVWTYSALYFITKGGTDIVMAQWLYAGVYVMLFAAVAQLYVRSHIRGRLLIRLLLSKRIRSLFMLRLFNDCWAMLLLYLAVVTLANGRRWKLGCLLYSMAVSVKMNIFLFAPGLLMVLCKALPWSGVISCLMVCALWQIIAGLPFLLHDPQAYLGKAFELGRVFTYRWSVNFKCIPEELFVSPEFGKVLLALTLISWIILWRRRWSHRLFRRTRVATLRYVDRDSKLMEDNVQDSQDEVYRNIALTLMESNLIGVIFARSLHYQFLVWFFHSMPMVLSATRLPFPLQIASVVAVQYGFEAYPSTASSSLVLLSGFALAWIGVLFFGADGDISSFSSPSNVSSERKKRALQNSKFEEDRVESVAKKIQ</sequence>
<evidence type="ECO:0000256" key="2">
    <source>
        <dbReference type="ARBA" id="ARBA00004922"/>
    </source>
</evidence>
<dbReference type="GO" id="GO:0052925">
    <property type="term" value="F:dol-P-Man:Man(5)GlcNAc(2)-PP-Dol alpha-1,3-mannosyltransferase activity"/>
    <property type="evidence" value="ECO:0007669"/>
    <property type="project" value="UniProtKB-EC"/>
</dbReference>
<comment type="caution">
    <text evidence="13">The sequence shown here is derived from an EMBL/GenBank/DDBJ whole genome shotgun (WGS) entry which is preliminary data.</text>
</comment>
<evidence type="ECO:0000256" key="5">
    <source>
        <dbReference type="ARBA" id="ARBA00022679"/>
    </source>
</evidence>
<feature type="compositionally biased region" description="Basic and acidic residues" evidence="11">
    <location>
        <begin position="416"/>
        <end position="430"/>
    </location>
</feature>
<feature type="transmembrane region" description="Helical" evidence="12">
    <location>
        <begin position="248"/>
        <end position="265"/>
    </location>
</feature>
<evidence type="ECO:0000256" key="4">
    <source>
        <dbReference type="ARBA" id="ARBA00022676"/>
    </source>
</evidence>
<organism evidence="13 14">
    <name type="scientific">Trypanosoma theileri</name>
    <dbReference type="NCBI Taxonomy" id="67003"/>
    <lineage>
        <taxon>Eukaryota</taxon>
        <taxon>Discoba</taxon>
        <taxon>Euglenozoa</taxon>
        <taxon>Kinetoplastea</taxon>
        <taxon>Metakinetoplastina</taxon>
        <taxon>Trypanosomatida</taxon>
        <taxon>Trypanosomatidae</taxon>
        <taxon>Trypanosoma</taxon>
    </lineage>
</organism>
<evidence type="ECO:0000256" key="6">
    <source>
        <dbReference type="ARBA" id="ARBA00022692"/>
    </source>
</evidence>
<dbReference type="PANTHER" id="PTHR12646">
    <property type="entry name" value="NOT56 - RELATED"/>
    <property type="match status" value="1"/>
</dbReference>
<feature type="transmembrane region" description="Helical" evidence="12">
    <location>
        <begin position="189"/>
        <end position="210"/>
    </location>
</feature>
<dbReference type="RefSeq" id="XP_028887032.1">
    <property type="nucleotide sequence ID" value="XM_029021610.1"/>
</dbReference>
<dbReference type="VEuPathDB" id="TriTrypDB:TM35_000022920"/>
<dbReference type="EMBL" id="NBCO01000002">
    <property type="protein sequence ID" value="ORC92966.1"/>
    <property type="molecule type" value="Genomic_DNA"/>
</dbReference>
<feature type="transmembrane region" description="Helical" evidence="12">
    <location>
        <begin position="328"/>
        <end position="347"/>
    </location>
</feature>
<evidence type="ECO:0000256" key="10">
    <source>
        <dbReference type="ARBA" id="ARBA00049506"/>
    </source>
</evidence>
<dbReference type="AlphaFoldDB" id="A0A1X0P7P8"/>
<feature type="transmembrane region" description="Helical" evidence="12">
    <location>
        <begin position="86"/>
        <end position="104"/>
    </location>
</feature>
<dbReference type="Proteomes" id="UP000192257">
    <property type="component" value="Unassembled WGS sequence"/>
</dbReference>
<protein>
    <recommendedName>
        <fullName evidence="3">dolichyl-P-Man:Man5GlcNAc2-PP-dolichol alpha-1,3-mannosyltransferase</fullName>
        <ecNumber evidence="3">2.4.1.258</ecNumber>
    </recommendedName>
</protein>
<dbReference type="InterPro" id="IPR007873">
    <property type="entry name" value="Glycosyltransferase_ALG3"/>
</dbReference>
<evidence type="ECO:0000256" key="8">
    <source>
        <dbReference type="ARBA" id="ARBA00022989"/>
    </source>
</evidence>
<evidence type="ECO:0000256" key="11">
    <source>
        <dbReference type="SAM" id="MobiDB-lite"/>
    </source>
</evidence>
<keyword evidence="5 13" id="KW-0808">Transferase</keyword>
<keyword evidence="9 12" id="KW-0472">Membrane</keyword>
<dbReference type="PANTHER" id="PTHR12646:SF0">
    <property type="entry name" value="DOL-P-MAN:MAN(5)GLCNAC(2)-PP-DOL ALPHA-1,3-MANNOSYLTRANSFERASE"/>
    <property type="match status" value="1"/>
</dbReference>
<evidence type="ECO:0000313" key="14">
    <source>
        <dbReference type="Proteomes" id="UP000192257"/>
    </source>
</evidence>
<feature type="region of interest" description="Disordered" evidence="11">
    <location>
        <begin position="399"/>
        <end position="430"/>
    </location>
</feature>
<dbReference type="STRING" id="67003.A0A1X0P7P8"/>
<evidence type="ECO:0000256" key="9">
    <source>
        <dbReference type="ARBA" id="ARBA00023136"/>
    </source>
</evidence>
<keyword evidence="7" id="KW-0256">Endoplasmic reticulum</keyword>
<feature type="transmembrane region" description="Helical" evidence="12">
    <location>
        <begin position="367"/>
        <end position="388"/>
    </location>
</feature>
<accession>A0A1X0P7P8</accession>
<comment type="subcellular location">
    <subcellularLocation>
        <location evidence="1">Endoplasmic reticulum membrane</location>
        <topology evidence="1">Multi-pass membrane protein</topology>
    </subcellularLocation>
</comment>
<feature type="transmembrane region" description="Helical" evidence="12">
    <location>
        <begin position="6"/>
        <end position="26"/>
    </location>
</feature>
<keyword evidence="6 12" id="KW-0812">Transmembrane</keyword>